<dbReference type="Proteomes" id="UP000071065">
    <property type="component" value="Chromosome"/>
</dbReference>
<dbReference type="Pfam" id="PF03502">
    <property type="entry name" value="Channel_Tsx"/>
    <property type="match status" value="1"/>
</dbReference>
<comment type="similarity">
    <text evidence="1">Belongs to the nucleoside-specific channel-forming outer membrane porin (Tsx) (TC 1.B.10) family.</text>
</comment>
<dbReference type="KEGG" id="emp:EZMO1_3820"/>
<dbReference type="InterPro" id="IPR018013">
    <property type="entry name" value="Channel_Tsx-like"/>
</dbReference>
<dbReference type="InterPro" id="IPR036777">
    <property type="entry name" value="Channel_Tsx-like_sf"/>
</dbReference>
<proteinExistence type="inferred from homology"/>
<dbReference type="SUPFAM" id="SSF111364">
    <property type="entry name" value="Tsx-like channel"/>
    <property type="match status" value="1"/>
</dbReference>
<sequence>MKPIRAAALAVTALPAGMLSTSVNAEYLYGFSNIQLNHLDWTKSTENKTEQRDFTYIRLEGGSGYSWGELYGFLDLENPTKSSGRTVRARHEDGRVNDGRRVAMKGNARVNIGDTGFNLFGQIFDISGQKFDEQNRFYGFGYNLVGRNFFFKPFLAAHHAQSTYFNGSNGYVLGWTASYDFSAINQKFTLFNWHETEFSRDKEYLRVNNKSEKTGHNGALELWWHATDSITAGLQYRYASDKLGYAENQDGVIYSLKYNF</sequence>
<feature type="signal peptide" evidence="2">
    <location>
        <begin position="1"/>
        <end position="25"/>
    </location>
</feature>
<evidence type="ECO:0008006" key="5">
    <source>
        <dbReference type="Google" id="ProtNLM"/>
    </source>
</evidence>
<keyword evidence="2" id="KW-0732">Signal</keyword>
<feature type="chain" id="PRO_5007492679" description="Ion channel protein Tsx" evidence="2">
    <location>
        <begin position="26"/>
        <end position="260"/>
    </location>
</feature>
<dbReference type="PATRIC" id="fig|570277.3.peg.4112"/>
<dbReference type="NCBIfam" id="NF008574">
    <property type="entry name" value="PRK11528.1"/>
    <property type="match status" value="1"/>
</dbReference>
<dbReference type="AlphaFoldDB" id="A0A142BG87"/>
<reference evidence="3 4" key="1">
    <citation type="journal article" date="2016" name="Front. Microbiol.">
        <title>Genomic Insight into the Host-Endosymbiont Relationship of Endozoicomonas montiporae CL-33(T) with its Coral Host.</title>
        <authorList>
            <person name="Ding J.-Y."/>
            <person name="Shiu J.-H."/>
            <person name="Chen W.-M."/>
            <person name="Chiang Y.-R."/>
            <person name="Tang S.-L."/>
        </authorList>
    </citation>
    <scope>NUCLEOTIDE SEQUENCE [LARGE SCALE GENOMIC DNA]</scope>
    <source>
        <strain evidence="3 4">CL-33</strain>
    </source>
</reference>
<evidence type="ECO:0000313" key="4">
    <source>
        <dbReference type="Proteomes" id="UP000071065"/>
    </source>
</evidence>
<dbReference type="EMBL" id="CP013251">
    <property type="protein sequence ID" value="AMO57763.1"/>
    <property type="molecule type" value="Genomic_DNA"/>
</dbReference>
<name>A0A142BG87_9GAMM</name>
<dbReference type="RefSeq" id="WP_034876146.1">
    <property type="nucleotide sequence ID" value="NZ_CP013251.1"/>
</dbReference>
<gene>
    <name evidence="3" type="ORF">EZMO1_3820</name>
</gene>
<dbReference type="GO" id="GO:0009279">
    <property type="term" value="C:cell outer membrane"/>
    <property type="evidence" value="ECO:0007669"/>
    <property type="project" value="InterPro"/>
</dbReference>
<organism evidence="3 4">
    <name type="scientific">Endozoicomonas montiporae CL-33</name>
    <dbReference type="NCBI Taxonomy" id="570277"/>
    <lineage>
        <taxon>Bacteria</taxon>
        <taxon>Pseudomonadati</taxon>
        <taxon>Pseudomonadota</taxon>
        <taxon>Gammaproteobacteria</taxon>
        <taxon>Oceanospirillales</taxon>
        <taxon>Endozoicomonadaceae</taxon>
        <taxon>Endozoicomonas</taxon>
    </lineage>
</organism>
<evidence type="ECO:0000256" key="2">
    <source>
        <dbReference type="SAM" id="SignalP"/>
    </source>
</evidence>
<dbReference type="OrthoDB" id="6474234at2"/>
<protein>
    <recommendedName>
        <fullName evidence="5">Ion channel protein Tsx</fullName>
    </recommendedName>
</protein>
<evidence type="ECO:0000313" key="3">
    <source>
        <dbReference type="EMBL" id="AMO57763.1"/>
    </source>
</evidence>
<evidence type="ECO:0000256" key="1">
    <source>
        <dbReference type="ARBA" id="ARBA00008728"/>
    </source>
</evidence>
<accession>A0A142BG87</accession>